<dbReference type="InterPro" id="IPR032675">
    <property type="entry name" value="LRR_dom_sf"/>
</dbReference>
<protein>
    <submittedName>
        <fullName evidence="2">Uncharacterized protein</fullName>
    </submittedName>
</protein>
<dbReference type="EMBL" id="LUEZ02000113">
    <property type="protein sequence ID" value="RDB17124.1"/>
    <property type="molecule type" value="Genomic_DNA"/>
</dbReference>
<dbReference type="STRING" id="39966.A0A369JCG9"/>
<dbReference type="Proteomes" id="UP000076154">
    <property type="component" value="Unassembled WGS sequence"/>
</dbReference>
<accession>A0A369JCG9</accession>
<reference evidence="2" key="1">
    <citation type="submission" date="2018-04" db="EMBL/GenBank/DDBJ databases">
        <title>Whole genome sequencing of Hypsizygus marmoreus.</title>
        <authorList>
            <person name="Choi I.-G."/>
            <person name="Min B."/>
            <person name="Kim J.-G."/>
            <person name="Kim S."/>
            <person name="Oh Y.-L."/>
            <person name="Kong W.-S."/>
            <person name="Park H."/>
            <person name="Jeong J."/>
            <person name="Song E.-S."/>
        </authorList>
    </citation>
    <scope>NUCLEOTIDE SEQUENCE [LARGE SCALE GENOMIC DNA]</scope>
    <source>
        <strain evidence="2">51987-8</strain>
    </source>
</reference>
<evidence type="ECO:0000313" key="3">
    <source>
        <dbReference type="Proteomes" id="UP000076154"/>
    </source>
</evidence>
<name>A0A369JCG9_HYPMA</name>
<evidence type="ECO:0000313" key="2">
    <source>
        <dbReference type="EMBL" id="RDB17124.1"/>
    </source>
</evidence>
<gene>
    <name evidence="2" type="ORF">Hypma_001654</name>
</gene>
<evidence type="ECO:0000256" key="1">
    <source>
        <dbReference type="SAM" id="MobiDB-lite"/>
    </source>
</evidence>
<dbReference type="InParanoid" id="A0A369JCG9"/>
<dbReference type="AlphaFoldDB" id="A0A369JCG9"/>
<dbReference type="Gene3D" id="3.80.10.10">
    <property type="entry name" value="Ribonuclease Inhibitor"/>
    <property type="match status" value="1"/>
</dbReference>
<dbReference type="OrthoDB" id="2909371at2759"/>
<organism evidence="2 3">
    <name type="scientific">Hypsizygus marmoreus</name>
    <name type="common">White beech mushroom</name>
    <name type="synonym">Agaricus marmoreus</name>
    <dbReference type="NCBI Taxonomy" id="39966"/>
    <lineage>
        <taxon>Eukaryota</taxon>
        <taxon>Fungi</taxon>
        <taxon>Dikarya</taxon>
        <taxon>Basidiomycota</taxon>
        <taxon>Agaricomycotina</taxon>
        <taxon>Agaricomycetes</taxon>
        <taxon>Agaricomycetidae</taxon>
        <taxon>Agaricales</taxon>
        <taxon>Tricholomatineae</taxon>
        <taxon>Lyophyllaceae</taxon>
        <taxon>Hypsizygus</taxon>
    </lineage>
</organism>
<keyword evidence="3" id="KW-1185">Reference proteome</keyword>
<dbReference type="SUPFAM" id="SSF52047">
    <property type="entry name" value="RNI-like"/>
    <property type="match status" value="1"/>
</dbReference>
<proteinExistence type="predicted"/>
<sequence length="505" mass="57260">MQDAFAAGANPVDTNLISPPESKDPEEVELYLSAQSAHDAFDDATSLTSIPDQVPDDEHRLEPSPRSYVSHLPVDILGEIFIRCLPPPLNTEYLGPIPFTGCAPMLLCQICRHWRDIALSMTILWSTFSTYPLLPRNGRDSHVAIFKLWLERSDPRPVSFDLARNTSPTIRQLMYANLHRWGSLWLYLDDTLASELVSISPRKIFSVESLYLSGSVYSERTLEMLPPLLRLFPNLRRFTIDGLELSQSSFSQVPWARLTDIELNGRISMANCMTMIGQCTGVTVMNIQICAMDNYDEVPFHPKPATLPHLISLRLTCYSRQFPSFLDALTLPSLRALSFGTCSRKDENSRALSDLMKRSACTLESFRIGDLDLPEDGVIKYLNLPSLHSLRKLQINCRRISEPTLTLLTRCEMTSGPTEGVFPFLKDLHLACIEAPDSFTSDMFASRWRPGHHQELPASLVRVDLDLARANHASPSVDDRDLLRFRQFEEEGLKIDLNKRWMRAY</sequence>
<feature type="region of interest" description="Disordered" evidence="1">
    <location>
        <begin position="1"/>
        <end position="25"/>
    </location>
</feature>
<comment type="caution">
    <text evidence="2">The sequence shown here is derived from an EMBL/GenBank/DDBJ whole genome shotgun (WGS) entry which is preliminary data.</text>
</comment>